<evidence type="ECO:0000256" key="4">
    <source>
        <dbReference type="ARBA" id="ARBA00022475"/>
    </source>
</evidence>
<evidence type="ECO:0000256" key="6">
    <source>
        <dbReference type="ARBA" id="ARBA00022989"/>
    </source>
</evidence>
<gene>
    <name evidence="11" type="ORF">QJS10_CPB17g01436</name>
</gene>
<proteinExistence type="inferred from homology"/>
<dbReference type="AlphaFoldDB" id="A0AAV9CVB4"/>
<evidence type="ECO:0000256" key="1">
    <source>
        <dbReference type="ARBA" id="ARBA00004651"/>
    </source>
</evidence>
<evidence type="ECO:0000256" key="9">
    <source>
        <dbReference type="SAM" id="MobiDB-lite"/>
    </source>
</evidence>
<accession>A0AAV9CVB4</accession>
<reference evidence="11" key="2">
    <citation type="submission" date="2023-06" db="EMBL/GenBank/DDBJ databases">
        <authorList>
            <person name="Ma L."/>
            <person name="Liu K.-W."/>
            <person name="Li Z."/>
            <person name="Hsiao Y.-Y."/>
            <person name="Qi Y."/>
            <person name="Fu T."/>
            <person name="Tang G."/>
            <person name="Zhang D."/>
            <person name="Sun W.-H."/>
            <person name="Liu D.-K."/>
            <person name="Li Y."/>
            <person name="Chen G.-Z."/>
            <person name="Liu X.-D."/>
            <person name="Liao X.-Y."/>
            <person name="Jiang Y.-T."/>
            <person name="Yu X."/>
            <person name="Hao Y."/>
            <person name="Huang J."/>
            <person name="Zhao X.-W."/>
            <person name="Ke S."/>
            <person name="Chen Y.-Y."/>
            <person name="Wu W.-L."/>
            <person name="Hsu J.-L."/>
            <person name="Lin Y.-F."/>
            <person name="Huang M.-D."/>
            <person name="Li C.-Y."/>
            <person name="Huang L."/>
            <person name="Wang Z.-W."/>
            <person name="Zhao X."/>
            <person name="Zhong W.-Y."/>
            <person name="Peng D.-H."/>
            <person name="Ahmad S."/>
            <person name="Lan S."/>
            <person name="Zhang J.-S."/>
            <person name="Tsai W.-C."/>
            <person name="Van De Peer Y."/>
            <person name="Liu Z.-J."/>
        </authorList>
    </citation>
    <scope>NUCLEOTIDE SEQUENCE</scope>
    <source>
        <strain evidence="11">CP</strain>
        <tissue evidence="11">Leaves</tissue>
    </source>
</reference>
<evidence type="ECO:0000256" key="5">
    <source>
        <dbReference type="ARBA" id="ARBA00022692"/>
    </source>
</evidence>
<keyword evidence="4 8" id="KW-1003">Cell membrane</keyword>
<feature type="transmembrane region" description="Helical" evidence="8">
    <location>
        <begin position="34"/>
        <end position="53"/>
    </location>
</feature>
<dbReference type="Proteomes" id="UP001180020">
    <property type="component" value="Unassembled WGS sequence"/>
</dbReference>
<evidence type="ECO:0000256" key="8">
    <source>
        <dbReference type="RuleBase" id="RU361233"/>
    </source>
</evidence>
<protein>
    <recommendedName>
        <fullName evidence="8">CASP-like protein</fullName>
    </recommendedName>
</protein>
<sequence>MASADESSKAADVKGPEPTPAQPRPINLYALDTLLRFFVLSTTVAAVVVMVTSNQTKLTINPFQPFQPPALRAAKFTHSPAFIYFIAATSLVGLYCIITIIASVLAKLKPSPPTYLLFLLAFLDALMAGILASAVGAAASVAYLGLKGNSHVGWLKICNTYTKFCHHIGSSVIISLGGSIALVLLVGVSTYSLYRRCR</sequence>
<evidence type="ECO:0000256" key="2">
    <source>
        <dbReference type="ARBA" id="ARBA00007651"/>
    </source>
</evidence>
<dbReference type="GO" id="GO:0005886">
    <property type="term" value="C:plasma membrane"/>
    <property type="evidence" value="ECO:0007669"/>
    <property type="project" value="UniProtKB-SubCell"/>
</dbReference>
<reference evidence="11" key="1">
    <citation type="journal article" date="2023" name="Nat. Commun.">
        <title>Diploid and tetraploid genomes of Acorus and the evolution of monocots.</title>
        <authorList>
            <person name="Ma L."/>
            <person name="Liu K.W."/>
            <person name="Li Z."/>
            <person name="Hsiao Y.Y."/>
            <person name="Qi Y."/>
            <person name="Fu T."/>
            <person name="Tang G.D."/>
            <person name="Zhang D."/>
            <person name="Sun W.H."/>
            <person name="Liu D.K."/>
            <person name="Li Y."/>
            <person name="Chen G.Z."/>
            <person name="Liu X.D."/>
            <person name="Liao X.Y."/>
            <person name="Jiang Y.T."/>
            <person name="Yu X."/>
            <person name="Hao Y."/>
            <person name="Huang J."/>
            <person name="Zhao X.W."/>
            <person name="Ke S."/>
            <person name="Chen Y.Y."/>
            <person name="Wu W.L."/>
            <person name="Hsu J.L."/>
            <person name="Lin Y.F."/>
            <person name="Huang M.D."/>
            <person name="Li C.Y."/>
            <person name="Huang L."/>
            <person name="Wang Z.W."/>
            <person name="Zhao X."/>
            <person name="Zhong W.Y."/>
            <person name="Peng D.H."/>
            <person name="Ahmad S."/>
            <person name="Lan S."/>
            <person name="Zhang J.S."/>
            <person name="Tsai W.C."/>
            <person name="Van de Peer Y."/>
            <person name="Liu Z.J."/>
        </authorList>
    </citation>
    <scope>NUCLEOTIDE SEQUENCE</scope>
    <source>
        <strain evidence="11">CP</strain>
    </source>
</reference>
<dbReference type="InterPro" id="IPR006459">
    <property type="entry name" value="CASP/CASPL"/>
</dbReference>
<keyword evidence="5 8" id="KW-0812">Transmembrane</keyword>
<comment type="subunit">
    <text evidence="3 8">Homodimer and heterodimers.</text>
</comment>
<comment type="subcellular location">
    <subcellularLocation>
        <location evidence="1 8">Cell membrane</location>
        <topology evidence="1 8">Multi-pass membrane protein</topology>
    </subcellularLocation>
</comment>
<evidence type="ECO:0000256" key="3">
    <source>
        <dbReference type="ARBA" id="ARBA00011489"/>
    </source>
</evidence>
<dbReference type="InterPro" id="IPR044173">
    <property type="entry name" value="CASPL"/>
</dbReference>
<keyword evidence="12" id="KW-1185">Reference proteome</keyword>
<name>A0AAV9CVB4_ACOCL</name>
<feature type="transmembrane region" description="Helical" evidence="8">
    <location>
        <begin position="117"/>
        <end position="146"/>
    </location>
</feature>
<evidence type="ECO:0000313" key="12">
    <source>
        <dbReference type="Proteomes" id="UP001180020"/>
    </source>
</evidence>
<dbReference type="PANTHER" id="PTHR36488">
    <property type="entry name" value="CASP-LIKE PROTEIN 1U1"/>
    <property type="match status" value="1"/>
</dbReference>
<dbReference type="InterPro" id="IPR006702">
    <property type="entry name" value="CASP_dom"/>
</dbReference>
<keyword evidence="7 8" id="KW-0472">Membrane</keyword>
<evidence type="ECO:0000313" key="11">
    <source>
        <dbReference type="EMBL" id="KAK1292532.1"/>
    </source>
</evidence>
<evidence type="ECO:0000259" key="10">
    <source>
        <dbReference type="Pfam" id="PF04535"/>
    </source>
</evidence>
<keyword evidence="6 8" id="KW-1133">Transmembrane helix</keyword>
<feature type="region of interest" description="Disordered" evidence="9">
    <location>
        <begin position="1"/>
        <end position="21"/>
    </location>
</feature>
<feature type="domain" description="Casparian strip membrane protein" evidence="10">
    <location>
        <begin position="31"/>
        <end position="180"/>
    </location>
</feature>
<dbReference type="PANTHER" id="PTHR36488:SF8">
    <property type="entry name" value="CASP-LIKE PROTEIN 1U1"/>
    <property type="match status" value="1"/>
</dbReference>
<comment type="similarity">
    <text evidence="2 8">Belongs to the Casparian strip membrane proteins (CASP) family.</text>
</comment>
<dbReference type="NCBIfam" id="TIGR01569">
    <property type="entry name" value="A_tha_TIGR01569"/>
    <property type="match status" value="1"/>
</dbReference>
<dbReference type="EMBL" id="JAUJYO010000017">
    <property type="protein sequence ID" value="KAK1292532.1"/>
    <property type="molecule type" value="Genomic_DNA"/>
</dbReference>
<comment type="caution">
    <text evidence="11">The sequence shown here is derived from an EMBL/GenBank/DDBJ whole genome shotgun (WGS) entry which is preliminary data.</text>
</comment>
<feature type="transmembrane region" description="Helical" evidence="8">
    <location>
        <begin position="81"/>
        <end position="105"/>
    </location>
</feature>
<feature type="compositionally biased region" description="Basic and acidic residues" evidence="9">
    <location>
        <begin position="1"/>
        <end position="15"/>
    </location>
</feature>
<organism evidence="11 12">
    <name type="scientific">Acorus calamus</name>
    <name type="common">Sweet flag</name>
    <dbReference type="NCBI Taxonomy" id="4465"/>
    <lineage>
        <taxon>Eukaryota</taxon>
        <taxon>Viridiplantae</taxon>
        <taxon>Streptophyta</taxon>
        <taxon>Embryophyta</taxon>
        <taxon>Tracheophyta</taxon>
        <taxon>Spermatophyta</taxon>
        <taxon>Magnoliopsida</taxon>
        <taxon>Liliopsida</taxon>
        <taxon>Acoraceae</taxon>
        <taxon>Acorus</taxon>
    </lineage>
</organism>
<dbReference type="Pfam" id="PF04535">
    <property type="entry name" value="CASP_dom"/>
    <property type="match status" value="1"/>
</dbReference>
<feature type="transmembrane region" description="Helical" evidence="8">
    <location>
        <begin position="172"/>
        <end position="194"/>
    </location>
</feature>
<evidence type="ECO:0000256" key="7">
    <source>
        <dbReference type="ARBA" id="ARBA00023136"/>
    </source>
</evidence>